<sequence>MPAVAMLALVIALVVALTLSPARAQAPNGRAPGDPLVLRVGTFADNRPWVFRDEEGRLVGFEVDLVRALAGELGRRADFTAMPFKDLLPALGTGSVDLVVCSISVTPERRARIDFTQPYYETSQAVVVLKKARIRSLADLAGKTVTATTGTTNEQWLLDNRSRYRFGPAVMVGGLDEGLSLLQNGGADAYFGDLPALLYSLLTRPDLAVAVRLPTDDRYAVALAHGSALTPRVDAALATLKRNGTLAAIHHRWFGSAPPQDSPVTTELPRP</sequence>
<dbReference type="PANTHER" id="PTHR35936:SF19">
    <property type="entry name" value="AMINO-ACID-BINDING PROTEIN YXEM-RELATED"/>
    <property type="match status" value="1"/>
</dbReference>
<dbReference type="Gene3D" id="3.40.190.10">
    <property type="entry name" value="Periplasmic binding protein-like II"/>
    <property type="match status" value="2"/>
</dbReference>
<dbReference type="CDD" id="cd13530">
    <property type="entry name" value="PBP2_peptides_like"/>
    <property type="match status" value="1"/>
</dbReference>
<dbReference type="InterPro" id="IPR001638">
    <property type="entry name" value="Solute-binding_3/MltF_N"/>
</dbReference>
<dbReference type="SMART" id="SM00079">
    <property type="entry name" value="PBPe"/>
    <property type="match status" value="1"/>
</dbReference>
<evidence type="ECO:0000313" key="5">
    <source>
        <dbReference type="EMBL" id="MBB3772478.1"/>
    </source>
</evidence>
<dbReference type="SUPFAM" id="SSF53850">
    <property type="entry name" value="Periplasmic binding protein-like II"/>
    <property type="match status" value="1"/>
</dbReference>
<name>A0A839ZCN3_9HYPH</name>
<dbReference type="RefSeq" id="WP_183190624.1">
    <property type="nucleotide sequence ID" value="NZ_JACICD010000005.1"/>
</dbReference>
<dbReference type="EMBL" id="JACICD010000005">
    <property type="protein sequence ID" value="MBB3772478.1"/>
    <property type="molecule type" value="Genomic_DNA"/>
</dbReference>
<dbReference type="GO" id="GO:0015276">
    <property type="term" value="F:ligand-gated monoatomic ion channel activity"/>
    <property type="evidence" value="ECO:0007669"/>
    <property type="project" value="InterPro"/>
</dbReference>
<evidence type="ECO:0000313" key="6">
    <source>
        <dbReference type="Proteomes" id="UP000533469"/>
    </source>
</evidence>
<keyword evidence="6" id="KW-1185">Reference proteome</keyword>
<keyword evidence="1 2" id="KW-0732">Signal</keyword>
<dbReference type="GO" id="GO:0016020">
    <property type="term" value="C:membrane"/>
    <property type="evidence" value="ECO:0007669"/>
    <property type="project" value="InterPro"/>
</dbReference>
<organism evidence="5 6">
    <name type="scientific">Ancylobacter tetraedralis</name>
    <dbReference type="NCBI Taxonomy" id="217068"/>
    <lineage>
        <taxon>Bacteria</taxon>
        <taxon>Pseudomonadati</taxon>
        <taxon>Pseudomonadota</taxon>
        <taxon>Alphaproteobacteria</taxon>
        <taxon>Hyphomicrobiales</taxon>
        <taxon>Xanthobacteraceae</taxon>
        <taxon>Ancylobacter</taxon>
    </lineage>
</organism>
<feature type="signal peptide" evidence="2">
    <location>
        <begin position="1"/>
        <end position="24"/>
    </location>
</feature>
<dbReference type="AlphaFoldDB" id="A0A839ZCN3"/>
<proteinExistence type="predicted"/>
<dbReference type="PANTHER" id="PTHR35936">
    <property type="entry name" value="MEMBRANE-BOUND LYTIC MUREIN TRANSGLYCOSYLASE F"/>
    <property type="match status" value="1"/>
</dbReference>
<dbReference type="InterPro" id="IPR001320">
    <property type="entry name" value="Iontro_rcpt_C"/>
</dbReference>
<feature type="chain" id="PRO_5032727931" evidence="2">
    <location>
        <begin position="25"/>
        <end position="271"/>
    </location>
</feature>
<evidence type="ECO:0000259" key="3">
    <source>
        <dbReference type="SMART" id="SM00062"/>
    </source>
</evidence>
<dbReference type="SMART" id="SM00062">
    <property type="entry name" value="PBPb"/>
    <property type="match status" value="1"/>
</dbReference>
<protein>
    <submittedName>
        <fullName evidence="5">Polar amino acid transport system substrate-binding protein</fullName>
    </submittedName>
</protein>
<evidence type="ECO:0000259" key="4">
    <source>
        <dbReference type="SMART" id="SM00079"/>
    </source>
</evidence>
<evidence type="ECO:0000256" key="1">
    <source>
        <dbReference type="ARBA" id="ARBA00022729"/>
    </source>
</evidence>
<accession>A0A839ZCN3</accession>
<dbReference type="Proteomes" id="UP000533469">
    <property type="component" value="Unassembled WGS sequence"/>
</dbReference>
<evidence type="ECO:0000256" key="2">
    <source>
        <dbReference type="SAM" id="SignalP"/>
    </source>
</evidence>
<feature type="domain" description="Ionotropic glutamate receptor C-terminal" evidence="4">
    <location>
        <begin position="37"/>
        <end position="256"/>
    </location>
</feature>
<gene>
    <name evidence="5" type="ORF">FHS55_003090</name>
</gene>
<comment type="caution">
    <text evidence="5">The sequence shown here is derived from an EMBL/GenBank/DDBJ whole genome shotgun (WGS) entry which is preliminary data.</text>
</comment>
<feature type="domain" description="Solute-binding protein family 3/N-terminal" evidence="3">
    <location>
        <begin position="37"/>
        <end position="257"/>
    </location>
</feature>
<dbReference type="Pfam" id="PF00497">
    <property type="entry name" value="SBP_bac_3"/>
    <property type="match status" value="1"/>
</dbReference>
<reference evidence="5 6" key="1">
    <citation type="submission" date="2020-08" db="EMBL/GenBank/DDBJ databases">
        <title>Genomic Encyclopedia of Type Strains, Phase IV (KMG-IV): sequencing the most valuable type-strain genomes for metagenomic binning, comparative biology and taxonomic classification.</title>
        <authorList>
            <person name="Goeker M."/>
        </authorList>
    </citation>
    <scope>NUCLEOTIDE SEQUENCE [LARGE SCALE GENOMIC DNA]</scope>
    <source>
        <strain evidence="5 6">DSM 5895</strain>
    </source>
</reference>